<dbReference type="Pfam" id="PF24626">
    <property type="entry name" value="SH3_Tf2-1"/>
    <property type="match status" value="1"/>
</dbReference>
<organism evidence="2 3">
    <name type="scientific">Microthlaspi erraticum</name>
    <dbReference type="NCBI Taxonomy" id="1685480"/>
    <lineage>
        <taxon>Eukaryota</taxon>
        <taxon>Viridiplantae</taxon>
        <taxon>Streptophyta</taxon>
        <taxon>Embryophyta</taxon>
        <taxon>Tracheophyta</taxon>
        <taxon>Spermatophyta</taxon>
        <taxon>Magnoliopsida</taxon>
        <taxon>eudicotyledons</taxon>
        <taxon>Gunneridae</taxon>
        <taxon>Pentapetalae</taxon>
        <taxon>rosids</taxon>
        <taxon>malvids</taxon>
        <taxon>Brassicales</taxon>
        <taxon>Brassicaceae</taxon>
        <taxon>Coluteocarpeae</taxon>
        <taxon>Microthlaspi</taxon>
    </lineage>
</organism>
<dbReference type="InterPro" id="IPR056924">
    <property type="entry name" value="SH3_Tf2-1"/>
</dbReference>
<sequence>MGPFPVVERVGPLAYRLELPEIMKAFHKVFHVSMLRKCLHPTEELVARIPEDLQPDLTVPAVPVRILERREKVLRNKRIPLLRILWDCSGSTEETWEPEAKMKLKFRKWFDKQNFYSKDCDLNNSSCFWRLRSLADSLGASRPQLSVAYLGASRPQYKQFGSSGCKWASVWTVSGSSGCKWASVTGVDLSGCKWASVQVVRISSVAALRGRVFVVFVTFVLGFEDESSLVGENCNIRRPKNCDFSLVSVDTRVVSVDTNG</sequence>
<protein>
    <recommendedName>
        <fullName evidence="1">Tf2-1-like SH3-like domain-containing protein</fullName>
    </recommendedName>
</protein>
<dbReference type="OrthoDB" id="1111868at2759"/>
<dbReference type="PANTHER" id="PTHR46148">
    <property type="entry name" value="CHROMO DOMAIN-CONTAINING PROTEIN"/>
    <property type="match status" value="1"/>
</dbReference>
<dbReference type="EMBL" id="CACVBM020001163">
    <property type="protein sequence ID" value="CAA7036595.1"/>
    <property type="molecule type" value="Genomic_DNA"/>
</dbReference>
<name>A0A6D2J536_9BRAS</name>
<evidence type="ECO:0000259" key="1">
    <source>
        <dbReference type="Pfam" id="PF24626"/>
    </source>
</evidence>
<evidence type="ECO:0000313" key="2">
    <source>
        <dbReference type="EMBL" id="CAA7036595.1"/>
    </source>
</evidence>
<comment type="caution">
    <text evidence="2">The sequence shown here is derived from an EMBL/GenBank/DDBJ whole genome shotgun (WGS) entry which is preliminary data.</text>
</comment>
<feature type="domain" description="Tf2-1-like SH3-like" evidence="1">
    <location>
        <begin position="1"/>
        <end position="38"/>
    </location>
</feature>
<evidence type="ECO:0000313" key="3">
    <source>
        <dbReference type="Proteomes" id="UP000467841"/>
    </source>
</evidence>
<proteinExistence type="predicted"/>
<reference evidence="2" key="1">
    <citation type="submission" date="2020-01" db="EMBL/GenBank/DDBJ databases">
        <authorList>
            <person name="Mishra B."/>
        </authorList>
    </citation>
    <scope>NUCLEOTIDE SEQUENCE [LARGE SCALE GENOMIC DNA]</scope>
</reference>
<keyword evidence="3" id="KW-1185">Reference proteome</keyword>
<dbReference type="Proteomes" id="UP000467841">
    <property type="component" value="Unassembled WGS sequence"/>
</dbReference>
<accession>A0A6D2J536</accession>
<dbReference type="AlphaFoldDB" id="A0A6D2J536"/>
<gene>
    <name evidence="2" type="ORF">MERR_LOCUS23830</name>
</gene>
<dbReference type="PANTHER" id="PTHR46148:SF57">
    <property type="entry name" value="OS12G0499874 PROTEIN"/>
    <property type="match status" value="1"/>
</dbReference>